<dbReference type="PRINTS" id="PR00837">
    <property type="entry name" value="V5TPXLIKE"/>
</dbReference>
<dbReference type="RefSeq" id="XP_005358122.1">
    <property type="nucleotide sequence ID" value="XM_005358065.2"/>
</dbReference>
<dbReference type="InterPro" id="IPR002413">
    <property type="entry name" value="V5_allergen-like"/>
</dbReference>
<name>A0ABM0L3D0_MICOH</name>
<organism evidence="4 5">
    <name type="scientific">Microtus ochrogaster</name>
    <name type="common">Prairie vole</name>
    <dbReference type="NCBI Taxonomy" id="79684"/>
    <lineage>
        <taxon>Eukaryota</taxon>
        <taxon>Metazoa</taxon>
        <taxon>Chordata</taxon>
        <taxon>Craniata</taxon>
        <taxon>Vertebrata</taxon>
        <taxon>Euteleostomi</taxon>
        <taxon>Mammalia</taxon>
        <taxon>Eutheria</taxon>
        <taxon>Euarchontoglires</taxon>
        <taxon>Glires</taxon>
        <taxon>Rodentia</taxon>
        <taxon>Myomorpha</taxon>
        <taxon>Muroidea</taxon>
        <taxon>Cricetidae</taxon>
        <taxon>Arvicolinae</taxon>
        <taxon>Microtus</taxon>
    </lineage>
</organism>
<feature type="signal peptide" evidence="2">
    <location>
        <begin position="1"/>
        <end position="23"/>
    </location>
</feature>
<evidence type="ECO:0000313" key="4">
    <source>
        <dbReference type="Proteomes" id="UP000694915"/>
    </source>
</evidence>
<feature type="domain" description="SCP" evidence="3">
    <location>
        <begin position="38"/>
        <end position="184"/>
    </location>
</feature>
<dbReference type="Gene3D" id="3.40.33.10">
    <property type="entry name" value="CAP"/>
    <property type="match status" value="1"/>
</dbReference>
<dbReference type="InterPro" id="IPR035940">
    <property type="entry name" value="CAP_sf"/>
</dbReference>
<comment type="similarity">
    <text evidence="1">Belongs to the CRISP family.</text>
</comment>
<gene>
    <name evidence="5" type="primary">Glipr1l1</name>
</gene>
<keyword evidence="4" id="KW-1185">Reference proteome</keyword>
<accession>A0ABM0L3D0</accession>
<evidence type="ECO:0000313" key="5">
    <source>
        <dbReference type="RefSeq" id="XP_005358122.1"/>
    </source>
</evidence>
<dbReference type="GeneID" id="101997461"/>
<dbReference type="PRINTS" id="PR00838">
    <property type="entry name" value="V5ALLERGEN"/>
</dbReference>
<evidence type="ECO:0000256" key="2">
    <source>
        <dbReference type="SAM" id="SignalP"/>
    </source>
</evidence>
<feature type="chain" id="PRO_5047477920" evidence="2">
    <location>
        <begin position="24"/>
        <end position="233"/>
    </location>
</feature>
<dbReference type="SUPFAM" id="SSF55797">
    <property type="entry name" value="PR-1-like"/>
    <property type="match status" value="1"/>
</dbReference>
<sequence length="233" mass="26492">MALTKKLQCFWTLGLCLVVSKLSKLVKVPYVPTIYDPGFIHECVDLHNEMRGKVTPSAANMQYLHWDKDLARLAKSWTRKCKYSHNPCTAKRYSCTVDFDFIGENMYLGPINSTPKEVISLWYSERKYYNFENMTCSKICGNYTQVVWANTFKVGCAVSNCPNLLGRSAALFVCNYAPAGNEKNTNPYVKGEFCSMCKAEDCVSNLCLHVTERATQHRAGHLLMLGFILHRLL</sequence>
<proteinExistence type="inferred from homology"/>
<evidence type="ECO:0000259" key="3">
    <source>
        <dbReference type="SMART" id="SM00198"/>
    </source>
</evidence>
<keyword evidence="2" id="KW-0732">Signal</keyword>
<reference evidence="5" key="1">
    <citation type="submission" date="2025-08" db="UniProtKB">
        <authorList>
            <consortium name="RefSeq"/>
        </authorList>
    </citation>
    <scope>IDENTIFICATION</scope>
</reference>
<dbReference type="InterPro" id="IPR014044">
    <property type="entry name" value="CAP_dom"/>
</dbReference>
<dbReference type="InterPro" id="IPR001283">
    <property type="entry name" value="CRISP-related"/>
</dbReference>
<evidence type="ECO:0000256" key="1">
    <source>
        <dbReference type="ARBA" id="ARBA00009923"/>
    </source>
</evidence>
<dbReference type="PANTHER" id="PTHR10334">
    <property type="entry name" value="CYSTEINE-RICH SECRETORY PROTEIN-RELATED"/>
    <property type="match status" value="1"/>
</dbReference>
<dbReference type="Pfam" id="PF00188">
    <property type="entry name" value="CAP"/>
    <property type="match status" value="1"/>
</dbReference>
<dbReference type="SMART" id="SM00198">
    <property type="entry name" value="SCP"/>
    <property type="match status" value="1"/>
</dbReference>
<dbReference type="Proteomes" id="UP000694915">
    <property type="component" value="Chromosome 24"/>
</dbReference>
<protein>
    <submittedName>
        <fullName evidence="5">GLIPR1-like protein 1</fullName>
    </submittedName>
</protein>